<dbReference type="Proteomes" id="UP000535020">
    <property type="component" value="Unassembled WGS sequence"/>
</dbReference>
<evidence type="ECO:0000256" key="1">
    <source>
        <dbReference type="SAM" id="Phobius"/>
    </source>
</evidence>
<evidence type="ECO:0000313" key="3">
    <source>
        <dbReference type="Proteomes" id="UP000535020"/>
    </source>
</evidence>
<feature type="transmembrane region" description="Helical" evidence="1">
    <location>
        <begin position="35"/>
        <end position="52"/>
    </location>
</feature>
<proteinExistence type="predicted"/>
<reference evidence="2 3" key="1">
    <citation type="submission" date="2020-07" db="EMBL/GenBank/DDBJ databases">
        <authorList>
            <person name="Sun Q."/>
        </authorList>
    </citation>
    <scope>NUCLEOTIDE SEQUENCE [LARGE SCALE GENOMIC DNA]</scope>
    <source>
        <strain evidence="2 3">MAH-1</strain>
    </source>
</reference>
<gene>
    <name evidence="2" type="ORF">HZF10_00615</name>
</gene>
<organism evidence="2 3">
    <name type="scientific">Flavobacterium agri</name>
    <dbReference type="NCBI Taxonomy" id="2743471"/>
    <lineage>
        <taxon>Bacteria</taxon>
        <taxon>Pseudomonadati</taxon>
        <taxon>Bacteroidota</taxon>
        <taxon>Flavobacteriia</taxon>
        <taxon>Flavobacteriales</taxon>
        <taxon>Flavobacteriaceae</taxon>
        <taxon>Flavobacterium</taxon>
    </lineage>
</organism>
<keyword evidence="1" id="KW-0472">Membrane</keyword>
<name>A0A7Y8XYS1_9FLAO</name>
<dbReference type="EMBL" id="JACBJI010000001">
    <property type="protein sequence ID" value="NYA69404.1"/>
    <property type="molecule type" value="Genomic_DNA"/>
</dbReference>
<comment type="caution">
    <text evidence="2">The sequence shown here is derived from an EMBL/GenBank/DDBJ whole genome shotgun (WGS) entry which is preliminary data.</text>
</comment>
<keyword evidence="3" id="KW-1185">Reference proteome</keyword>
<protein>
    <submittedName>
        <fullName evidence="2">Uncharacterized protein</fullName>
    </submittedName>
</protein>
<feature type="transmembrane region" description="Helical" evidence="1">
    <location>
        <begin position="7"/>
        <end position="29"/>
    </location>
</feature>
<keyword evidence="1" id="KW-1133">Transmembrane helix</keyword>
<accession>A0A7Y8XYS1</accession>
<sequence>MTPQTKALIYNFVGFAILYIPLYFIIQHFTDLSGWWRPITAAVATTILSPKFQAVRTKDGMKIFMSWLFVKGLREVK</sequence>
<keyword evidence="1" id="KW-0812">Transmembrane</keyword>
<dbReference type="RefSeq" id="WP_176004222.1">
    <property type="nucleotide sequence ID" value="NZ_JABWMI010000001.1"/>
</dbReference>
<dbReference type="AlphaFoldDB" id="A0A7Y8XYS1"/>
<evidence type="ECO:0000313" key="2">
    <source>
        <dbReference type="EMBL" id="NYA69404.1"/>
    </source>
</evidence>